<dbReference type="KEGG" id="sacd:HS1genome_2112"/>
<evidence type="ECO:0000313" key="3">
    <source>
        <dbReference type="EMBL" id="GGT97881.1"/>
    </source>
</evidence>
<dbReference type="AlphaFoldDB" id="A0A348B6C1"/>
<dbReference type="Proteomes" id="UP000616143">
    <property type="component" value="Unassembled WGS sequence"/>
</dbReference>
<accession>A0A348B6C1</accession>
<dbReference type="InterPro" id="IPR010920">
    <property type="entry name" value="LSM_dom_sf"/>
</dbReference>
<dbReference type="EMBL" id="BMQS01000012">
    <property type="protein sequence ID" value="GGT97881.1"/>
    <property type="molecule type" value="Genomic_DNA"/>
</dbReference>
<feature type="domain" description="Mechanosensitive ion channel MscS" evidence="1">
    <location>
        <begin position="12"/>
        <end position="72"/>
    </location>
</feature>
<reference evidence="3" key="4">
    <citation type="submission" date="2020-09" db="EMBL/GenBank/DDBJ databases">
        <authorList>
            <person name="Sun Q."/>
            <person name="Ohkuma M."/>
        </authorList>
    </citation>
    <scope>NUCLEOTIDE SEQUENCE</scope>
    <source>
        <strain evidence="3">JCM 31740</strain>
    </source>
</reference>
<reference evidence="2" key="3">
    <citation type="journal article" date="2019" name="BMC Res. Notes">
        <title>Complete genome sequence of the Sulfodiicoccus acidiphilus strain HS-1T, the first crenarchaeon that lacks polB3, isolated from an acidic hot spring in Ohwaku-dani, Hakone, Japan.</title>
        <authorList>
            <person name="Sakai H.D."/>
            <person name="Kurosawa N."/>
        </authorList>
    </citation>
    <scope>NUCLEOTIDE SEQUENCE</scope>
    <source>
        <strain evidence="2">HS-1</strain>
    </source>
</reference>
<gene>
    <name evidence="3" type="ORF">GCM10007116_14290</name>
    <name evidence="2" type="ORF">HS1genome_2112</name>
</gene>
<evidence type="ECO:0000259" key="1">
    <source>
        <dbReference type="Pfam" id="PF00924"/>
    </source>
</evidence>
<dbReference type="Pfam" id="PF00924">
    <property type="entry name" value="MS_channel_2nd"/>
    <property type="match status" value="1"/>
</dbReference>
<evidence type="ECO:0000313" key="2">
    <source>
        <dbReference type="EMBL" id="BBD73723.1"/>
    </source>
</evidence>
<dbReference type="GO" id="GO:0055085">
    <property type="term" value="P:transmembrane transport"/>
    <property type="evidence" value="ECO:0007669"/>
    <property type="project" value="InterPro"/>
</dbReference>
<dbReference type="OrthoDB" id="31543at2157"/>
<evidence type="ECO:0000313" key="4">
    <source>
        <dbReference type="Proteomes" id="UP000276741"/>
    </source>
</evidence>
<protein>
    <recommendedName>
        <fullName evidence="1">Mechanosensitive ion channel MscS domain-containing protein</fullName>
    </recommendedName>
</protein>
<dbReference type="InterPro" id="IPR006685">
    <property type="entry name" value="MscS_channel_2nd"/>
</dbReference>
<name>A0A348B6C1_9CREN</name>
<organism evidence="2 4">
    <name type="scientific">Sulfodiicoccus acidiphilus</name>
    <dbReference type="NCBI Taxonomy" id="1670455"/>
    <lineage>
        <taxon>Archaea</taxon>
        <taxon>Thermoproteota</taxon>
        <taxon>Thermoprotei</taxon>
        <taxon>Sulfolobales</taxon>
        <taxon>Sulfolobaceae</taxon>
        <taxon>Sulfodiicoccus</taxon>
    </lineage>
</organism>
<reference evidence="3" key="1">
    <citation type="journal article" date="2014" name="Int. J. Syst. Evol. Microbiol.">
        <title>Complete genome sequence of Corynebacterium casei LMG S-19264T (=DSM 44701T), isolated from a smear-ripened cheese.</title>
        <authorList>
            <consortium name="US DOE Joint Genome Institute (JGI-PGF)"/>
            <person name="Walter F."/>
            <person name="Albersmeier A."/>
            <person name="Kalinowski J."/>
            <person name="Ruckert C."/>
        </authorList>
    </citation>
    <scope>NUCLEOTIDE SEQUENCE</scope>
    <source>
        <strain evidence="3">JCM 31740</strain>
    </source>
</reference>
<dbReference type="EMBL" id="AP018553">
    <property type="protein sequence ID" value="BBD73723.1"/>
    <property type="molecule type" value="Genomic_DNA"/>
</dbReference>
<keyword evidence="4" id="KW-1185">Reference proteome</keyword>
<proteinExistence type="predicted"/>
<sequence length="115" mass="12846">MRVVVAFAIQQVLGVVAGPFLLTSEPPKIGDEVVTLGNNGRVKAVSTLFAFLVKTDVTKVMIPYNIILGNKVYLKSAPLEQRTLKVQQERLQTEFSTYKEKEKYHASDPRQPGQK</sequence>
<dbReference type="Proteomes" id="UP000276741">
    <property type="component" value="Chromosome"/>
</dbReference>
<dbReference type="GO" id="GO:0016020">
    <property type="term" value="C:membrane"/>
    <property type="evidence" value="ECO:0007669"/>
    <property type="project" value="InterPro"/>
</dbReference>
<dbReference type="SUPFAM" id="SSF50182">
    <property type="entry name" value="Sm-like ribonucleoproteins"/>
    <property type="match status" value="1"/>
</dbReference>
<reference evidence="4" key="2">
    <citation type="submission" date="2018-04" db="EMBL/GenBank/DDBJ databases">
        <title>Complete genome sequence of Sulfodiicoccus acidiphilus strain HS-1.</title>
        <authorList>
            <person name="Sakai H.D."/>
            <person name="Kurosawa N."/>
        </authorList>
    </citation>
    <scope>NUCLEOTIDE SEQUENCE [LARGE SCALE GENOMIC DNA]</scope>
    <source>
        <strain evidence="4">HS-1</strain>
    </source>
</reference>